<dbReference type="STRING" id="673862.BABL1_gene_119"/>
<evidence type="ECO:0000313" key="3">
    <source>
        <dbReference type="Proteomes" id="UP000018769"/>
    </source>
</evidence>
<accession>V6DHG3</accession>
<feature type="coiled-coil region" evidence="1">
    <location>
        <begin position="56"/>
        <end position="145"/>
    </location>
</feature>
<evidence type="ECO:0000313" key="2">
    <source>
        <dbReference type="EMBL" id="CDK30984.1"/>
    </source>
</evidence>
<keyword evidence="3" id="KW-1185">Reference proteome</keyword>
<reference evidence="2 3" key="1">
    <citation type="journal article" date="2015" name="Biol. Direct">
        <title>Babela massiliensis, a representative of a widespread bacterial phylum with unusual adaptations to parasitism in amoebae.</title>
        <authorList>
            <person name="Pagnier I."/>
            <person name="Yutin N."/>
            <person name="Croce O."/>
            <person name="Makarova K.S."/>
            <person name="Wolf Y.I."/>
            <person name="Benamar S."/>
            <person name="Raoult D."/>
            <person name="Koonin E.V."/>
            <person name="La Scola B."/>
        </authorList>
    </citation>
    <scope>NUCLEOTIDE SEQUENCE [LARGE SCALE GENOMIC DNA]</scope>
    <source>
        <strain evidence="3">BABL1</strain>
    </source>
</reference>
<dbReference type="OrthoDB" id="9980715at2"/>
<keyword evidence="1" id="KW-0175">Coiled coil</keyword>
<sequence length="308" mass="36181">MKNFSSKLFIILFNTFVVLTINYSVCLNNGINTIDQKDTGNWYEKLHWWRKAKPRYEALASLMKQINNSKKDLTEKYNQIIGKFNKTITSLKIDSNIFLRKIDENIEKLNKQLEQEFLDEDQELMNKLNDEKKILENLKVNFQSLTLMKDKIDNSISNVLSDQLKSAESYEESALNSFEEIEKVLDDKKARILYETIENAGDNILLIKNYITGALKNYLVESGIKLDQILSVLNQNIPVLESKGIYLRDLTKEEIEEQEKSENSKKEDIQKKPLLKDNEKKEKVSWFKRILRGIGNFFKYIFSFFKKS</sequence>
<gene>
    <name evidence="2" type="ORF">BABL1_gene_119</name>
</gene>
<dbReference type="EMBL" id="HG793133">
    <property type="protein sequence ID" value="CDK30984.1"/>
    <property type="molecule type" value="Genomic_DNA"/>
</dbReference>
<dbReference type="RefSeq" id="WP_023792954.1">
    <property type="nucleotide sequence ID" value="NC_023003.1"/>
</dbReference>
<dbReference type="Proteomes" id="UP000018769">
    <property type="component" value="Chromosome I"/>
</dbReference>
<dbReference type="KEGG" id="dpb:BABL1_gene_119"/>
<proteinExistence type="predicted"/>
<name>V6DHG3_9BACT</name>
<evidence type="ECO:0000256" key="1">
    <source>
        <dbReference type="SAM" id="Coils"/>
    </source>
</evidence>
<organism evidence="2 3">
    <name type="scientific">Candidatus Babela massiliensis</name>
    <dbReference type="NCBI Taxonomy" id="673862"/>
    <lineage>
        <taxon>Bacteria</taxon>
        <taxon>Candidatus Babelota</taxon>
        <taxon>Candidatus Babeliae</taxon>
        <taxon>Candidatus Babeliales</taxon>
        <taxon>Candidatus Babeliaceae</taxon>
        <taxon>Candidatus Babela</taxon>
    </lineage>
</organism>
<protein>
    <submittedName>
        <fullName evidence="2">Uncharacterized protein</fullName>
    </submittedName>
</protein>
<dbReference type="AlphaFoldDB" id="V6DHG3"/>
<dbReference type="HOGENOM" id="CLU_902196_0_0_7"/>
<dbReference type="eggNOG" id="ENOG502ZPE4">
    <property type="taxonomic scope" value="Bacteria"/>
</dbReference>